<proteinExistence type="inferred from homology"/>
<dbReference type="Gene3D" id="3.40.50.1820">
    <property type="entry name" value="alpha/beta hydrolase"/>
    <property type="match status" value="1"/>
</dbReference>
<gene>
    <name evidence="4" type="ORF">CNX70_21225</name>
</gene>
<evidence type="ECO:0000313" key="4">
    <source>
        <dbReference type="EMBL" id="ATD62385.1"/>
    </source>
</evidence>
<reference evidence="4 5" key="1">
    <citation type="submission" date="2017-09" db="EMBL/GenBank/DDBJ databases">
        <title>Complete genome sequence of Janthinobacterium svalbardensis PAMC 27463.</title>
        <authorList>
            <person name="Cho Y.-J."/>
            <person name="Cho A."/>
            <person name="Kim O.-S."/>
            <person name="Lee J.-I."/>
        </authorList>
    </citation>
    <scope>NUCLEOTIDE SEQUENCE [LARGE SCALE GENOMIC DNA]</scope>
    <source>
        <strain evidence="4 5">PAMC 27463</strain>
    </source>
</reference>
<evidence type="ECO:0000256" key="1">
    <source>
        <dbReference type="ARBA" id="ARBA00010088"/>
    </source>
</evidence>
<keyword evidence="5" id="KW-1185">Reference proteome</keyword>
<dbReference type="EMBL" id="CP023422">
    <property type="protein sequence ID" value="ATD62385.1"/>
    <property type="molecule type" value="Genomic_DNA"/>
</dbReference>
<dbReference type="GO" id="GO:0008233">
    <property type="term" value="F:peptidase activity"/>
    <property type="evidence" value="ECO:0007669"/>
    <property type="project" value="InterPro"/>
</dbReference>
<comment type="similarity">
    <text evidence="1">Belongs to the peptidase S33 family.</text>
</comment>
<accession>A0A290WZQ0</accession>
<dbReference type="GO" id="GO:0006508">
    <property type="term" value="P:proteolysis"/>
    <property type="evidence" value="ECO:0007669"/>
    <property type="project" value="InterPro"/>
</dbReference>
<dbReference type="InterPro" id="IPR000073">
    <property type="entry name" value="AB_hydrolase_1"/>
</dbReference>
<dbReference type="AlphaFoldDB" id="A0A290WZQ0"/>
<evidence type="ECO:0000313" key="5">
    <source>
        <dbReference type="Proteomes" id="UP000218437"/>
    </source>
</evidence>
<dbReference type="RefSeq" id="WP_096236780.1">
    <property type="nucleotide sequence ID" value="NZ_CP023422.1"/>
</dbReference>
<feature type="domain" description="AB hydrolase-1" evidence="3">
    <location>
        <begin position="26"/>
        <end position="244"/>
    </location>
</feature>
<sequence length="267" mass="28985">MPILNLSAETDIYYELIDGDPAKPCLVFLHEGLGCCAMWKDFPAQLCQATGCRGLLYDRHGYGQSSPLAARRQLHYLHDYALCELPQVLAALLPGQDHFLIGHSDGGSIALIYAAQQPPRLRGIITEAAHVFVEGVTLDGIRVADAAFGAGKLRALAKYHGDKTESIFKAWSNTWLSYGFQFWNIEYLLPSVECPALVLQGSEDQYGSAAQVDTIVAQALNAVPAMVEQCGHAPHQEQPQALLALMEGFLQGRMDAAAHQAILPAQG</sequence>
<dbReference type="PANTHER" id="PTHR43689">
    <property type="entry name" value="HYDROLASE"/>
    <property type="match status" value="1"/>
</dbReference>
<dbReference type="Proteomes" id="UP000218437">
    <property type="component" value="Chromosome"/>
</dbReference>
<organism evidence="4 5">
    <name type="scientific">Janthinobacterium svalbardensis</name>
    <dbReference type="NCBI Taxonomy" id="368607"/>
    <lineage>
        <taxon>Bacteria</taxon>
        <taxon>Pseudomonadati</taxon>
        <taxon>Pseudomonadota</taxon>
        <taxon>Betaproteobacteria</taxon>
        <taxon>Burkholderiales</taxon>
        <taxon>Oxalobacteraceae</taxon>
        <taxon>Janthinobacterium</taxon>
    </lineage>
</organism>
<dbReference type="Pfam" id="PF12697">
    <property type="entry name" value="Abhydrolase_6"/>
    <property type="match status" value="1"/>
</dbReference>
<name>A0A290WZQ0_9BURK</name>
<protein>
    <submittedName>
        <fullName evidence="4">Alpha/beta hydrolase</fullName>
    </submittedName>
</protein>
<dbReference type="InterPro" id="IPR029058">
    <property type="entry name" value="AB_hydrolase_fold"/>
</dbReference>
<keyword evidence="2 4" id="KW-0378">Hydrolase</keyword>
<dbReference type="InterPro" id="IPR002410">
    <property type="entry name" value="Peptidase_S33"/>
</dbReference>
<dbReference type="PANTHER" id="PTHR43689:SF8">
    <property type="entry name" value="ALPHA_BETA-HYDROLASES SUPERFAMILY PROTEIN"/>
    <property type="match status" value="1"/>
</dbReference>
<dbReference type="SUPFAM" id="SSF53474">
    <property type="entry name" value="alpha/beta-Hydrolases"/>
    <property type="match status" value="1"/>
</dbReference>
<evidence type="ECO:0000256" key="2">
    <source>
        <dbReference type="ARBA" id="ARBA00022801"/>
    </source>
</evidence>
<dbReference type="PRINTS" id="PR00793">
    <property type="entry name" value="PROAMNOPTASE"/>
</dbReference>
<evidence type="ECO:0000259" key="3">
    <source>
        <dbReference type="Pfam" id="PF12697"/>
    </source>
</evidence>
<dbReference type="KEGG" id="jsv:CNX70_21225"/>